<organism evidence="7 8">
    <name type="scientific">Leucobacter chromiisoli</name>
    <dbReference type="NCBI Taxonomy" id="2796471"/>
    <lineage>
        <taxon>Bacteria</taxon>
        <taxon>Bacillati</taxon>
        <taxon>Actinomycetota</taxon>
        <taxon>Actinomycetes</taxon>
        <taxon>Micrococcales</taxon>
        <taxon>Microbacteriaceae</taxon>
        <taxon>Leucobacter</taxon>
    </lineage>
</organism>
<dbReference type="SUPFAM" id="SSF55729">
    <property type="entry name" value="Acyl-CoA N-acyltransferases (Nat)"/>
    <property type="match status" value="1"/>
</dbReference>
<comment type="caution">
    <text evidence="7">The sequence shown here is derived from an EMBL/GenBank/DDBJ whole genome shotgun (WGS) entry which is preliminary data.</text>
</comment>
<feature type="binding site" evidence="4">
    <location>
        <begin position="88"/>
        <end position="90"/>
    </location>
    <ligand>
        <name>acetyl-CoA</name>
        <dbReference type="ChEBI" id="CHEBI:57288"/>
        <label>1</label>
    </ligand>
</feature>
<feature type="binding site" evidence="4">
    <location>
        <position position="48"/>
    </location>
    <ligand>
        <name>1D-myo-inositol 2-(L-cysteinylamino)-2-deoxy-alpha-D-glucopyranoside</name>
        <dbReference type="ChEBI" id="CHEBI:58887"/>
    </ligand>
</feature>
<evidence type="ECO:0000259" key="6">
    <source>
        <dbReference type="PROSITE" id="PS51186"/>
    </source>
</evidence>
<feature type="binding site" evidence="4">
    <location>
        <position position="195"/>
    </location>
    <ligand>
        <name>1D-myo-inositol 2-(L-cysteinylamino)-2-deoxy-alpha-D-glucopyranoside</name>
        <dbReference type="ChEBI" id="CHEBI:58887"/>
    </ligand>
</feature>
<comment type="caution">
    <text evidence="4">Lacks conserved residue(s) required for the propagation of feature annotation.</text>
</comment>
<dbReference type="Gene3D" id="3.40.630.30">
    <property type="match status" value="1"/>
</dbReference>
<feature type="binding site" evidence="4">
    <location>
        <begin position="295"/>
        <end position="300"/>
    </location>
    <ligand>
        <name>acetyl-CoA</name>
        <dbReference type="ChEBI" id="CHEBI:57288"/>
        <label>2</label>
    </ligand>
</feature>
<comment type="subunit">
    <text evidence="4">Monomer.</text>
</comment>
<comment type="catalytic activity">
    <reaction evidence="4">
        <text>1D-myo-inositol 2-(L-cysteinylamino)-2-deoxy-alpha-D-glucopyranoside + acetyl-CoA = mycothiol + CoA + H(+)</text>
        <dbReference type="Rhea" id="RHEA:26172"/>
        <dbReference type="ChEBI" id="CHEBI:15378"/>
        <dbReference type="ChEBI" id="CHEBI:16768"/>
        <dbReference type="ChEBI" id="CHEBI:57287"/>
        <dbReference type="ChEBI" id="CHEBI:57288"/>
        <dbReference type="ChEBI" id="CHEBI:58887"/>
        <dbReference type="EC" id="2.3.1.189"/>
    </reaction>
</comment>
<comment type="function">
    <text evidence="4">Catalyzes the transfer of acetyl from acetyl-CoA to desacetylmycothiol (Cys-GlcN-Ins) to form mycothiol.</text>
</comment>
<feature type="binding site" evidence="4">
    <location>
        <position position="290"/>
    </location>
    <ligand>
        <name>1D-myo-inositol 2-(L-cysteinylamino)-2-deoxy-alpha-D-glucopyranoside</name>
        <dbReference type="ChEBI" id="CHEBI:58887"/>
    </ligand>
</feature>
<keyword evidence="8" id="KW-1185">Reference proteome</keyword>
<gene>
    <name evidence="4 7" type="primary">mshD</name>
    <name evidence="7" type="ORF">JD276_13020</name>
</gene>
<dbReference type="Pfam" id="PF00583">
    <property type="entry name" value="Acetyltransf_1"/>
    <property type="match status" value="2"/>
</dbReference>
<dbReference type="InterPro" id="IPR000182">
    <property type="entry name" value="GNAT_dom"/>
</dbReference>
<dbReference type="Proteomes" id="UP000608530">
    <property type="component" value="Unassembled WGS sequence"/>
</dbReference>
<dbReference type="PANTHER" id="PTHR43420">
    <property type="entry name" value="ACETYLTRANSFERASE"/>
    <property type="match status" value="1"/>
</dbReference>
<keyword evidence="3 4" id="KW-0012">Acyltransferase</keyword>
<dbReference type="NCBIfam" id="TIGR03448">
    <property type="entry name" value="mycothiol_MshD"/>
    <property type="match status" value="1"/>
</dbReference>
<dbReference type="PROSITE" id="PS51186">
    <property type="entry name" value="GNAT"/>
    <property type="match status" value="2"/>
</dbReference>
<dbReference type="InterPro" id="IPR016181">
    <property type="entry name" value="Acyl_CoA_acyltransferase"/>
</dbReference>
<sequence length="324" mass="34032">MTGIRITHASGAPSGTESGEPADAGALTGARALIAEAERVDGTPPVSDQAVIAAERGERALLAFAVDPEEDLPSPAAVGILGGGEVDLVVHPAARGRGVGTAALTELLRGSDGELRAWSHGENPAADALLASAGFSPVRELLRMALDPARLSSGRDPLALPTPHGMELRAFDPSREADAEAWVRVNAASFAAHPEQGRITLEDFALMRREPWFDPSDLILLADTSGTAAAGDDRLAGSTWIKTVRGDRVECELYAVGVRPEYAGRGLGRLLLDVTLARMAQHAPDRVTLYVDGDNEPAVHLYEAAGFAVESRSRQWRRGASGSA</sequence>
<evidence type="ECO:0000256" key="5">
    <source>
        <dbReference type="SAM" id="MobiDB-lite"/>
    </source>
</evidence>
<evidence type="ECO:0000256" key="1">
    <source>
        <dbReference type="ARBA" id="ARBA00022679"/>
    </source>
</evidence>
<feature type="domain" description="N-acetyltransferase" evidence="6">
    <location>
        <begin position="166"/>
        <end position="324"/>
    </location>
</feature>
<evidence type="ECO:0000256" key="3">
    <source>
        <dbReference type="ARBA" id="ARBA00023315"/>
    </source>
</evidence>
<dbReference type="HAMAP" id="MF_01698">
    <property type="entry name" value="MshD"/>
    <property type="match status" value="1"/>
</dbReference>
<feature type="binding site" evidence="4">
    <location>
        <begin position="256"/>
        <end position="258"/>
    </location>
    <ligand>
        <name>acetyl-CoA</name>
        <dbReference type="ChEBI" id="CHEBI:57288"/>
        <label>2</label>
    </ligand>
</feature>
<evidence type="ECO:0000256" key="4">
    <source>
        <dbReference type="HAMAP-Rule" id="MF_01698"/>
    </source>
</evidence>
<dbReference type="EC" id="2.3.1.189" evidence="4"/>
<dbReference type="GO" id="GO:0035447">
    <property type="term" value="F:mycothiol synthase activity"/>
    <property type="evidence" value="ECO:0007669"/>
    <property type="project" value="UniProtKB-UniRule"/>
</dbReference>
<dbReference type="PANTHER" id="PTHR43420:SF12">
    <property type="entry name" value="N-ACETYLTRANSFERASE DOMAIN-CONTAINING PROTEIN"/>
    <property type="match status" value="1"/>
</dbReference>
<dbReference type="GO" id="GO:0010125">
    <property type="term" value="P:mycothiol biosynthetic process"/>
    <property type="evidence" value="ECO:0007669"/>
    <property type="project" value="UniProtKB-UniRule"/>
</dbReference>
<feature type="domain" description="N-acetyltransferase" evidence="6">
    <location>
        <begin position="22"/>
        <end position="163"/>
    </location>
</feature>
<feature type="binding site" evidence="4">
    <location>
        <position position="242"/>
    </location>
    <ligand>
        <name>1D-myo-inositol 2-(L-cysteinylamino)-2-deoxy-alpha-D-glucopyranoside</name>
        <dbReference type="ChEBI" id="CHEBI:58887"/>
    </ligand>
</feature>
<evidence type="ECO:0000256" key="2">
    <source>
        <dbReference type="ARBA" id="ARBA00022737"/>
    </source>
</evidence>
<comment type="similarity">
    <text evidence="4">Belongs to the acetyltransferase family. MshD subfamily.</text>
</comment>
<name>A0A934QAX3_9MICO</name>
<evidence type="ECO:0000313" key="8">
    <source>
        <dbReference type="Proteomes" id="UP000608530"/>
    </source>
</evidence>
<feature type="region of interest" description="Disordered" evidence="5">
    <location>
        <begin position="1"/>
        <end position="24"/>
    </location>
</feature>
<dbReference type="CDD" id="cd04301">
    <property type="entry name" value="NAT_SF"/>
    <property type="match status" value="1"/>
</dbReference>
<proteinExistence type="inferred from homology"/>
<dbReference type="AlphaFoldDB" id="A0A934QAX3"/>
<dbReference type="EMBL" id="JAEHOH010000019">
    <property type="protein sequence ID" value="MBK0419952.1"/>
    <property type="molecule type" value="Genomic_DNA"/>
</dbReference>
<protein>
    <recommendedName>
        <fullName evidence="4">Mycothiol acetyltransferase</fullName>
        <shortName evidence="4">MSH acetyltransferase</shortName>
        <ecNumber evidence="4">2.3.1.189</ecNumber>
    </recommendedName>
    <alternativeName>
        <fullName evidence="4">Mycothiol synthase</fullName>
    </alternativeName>
</protein>
<feature type="binding site" evidence="4">
    <location>
        <position position="252"/>
    </location>
    <ligand>
        <name>1D-myo-inositol 2-(L-cysteinylamino)-2-deoxy-alpha-D-glucopyranoside</name>
        <dbReference type="ChEBI" id="CHEBI:58887"/>
    </ligand>
</feature>
<accession>A0A934QAX3</accession>
<dbReference type="InterPro" id="IPR017813">
    <property type="entry name" value="Mycothiol_AcTrfase"/>
</dbReference>
<dbReference type="InterPro" id="IPR050680">
    <property type="entry name" value="YpeA/RimI_acetyltransf"/>
</dbReference>
<keyword evidence="1 4" id="KW-0808">Transferase</keyword>
<dbReference type="RefSeq" id="WP_200116083.1">
    <property type="nucleotide sequence ID" value="NZ_JAEHOH010000019.1"/>
</dbReference>
<reference evidence="7" key="1">
    <citation type="submission" date="2020-12" db="EMBL/GenBank/DDBJ databases">
        <title>Leucobacter sp. CAS1, isolated from Chromium sludge.</title>
        <authorList>
            <person name="Xu Z."/>
        </authorList>
    </citation>
    <scope>NUCLEOTIDE SEQUENCE</scope>
    <source>
        <strain evidence="7">CSA1</strain>
    </source>
</reference>
<feature type="binding site" evidence="4">
    <location>
        <begin position="263"/>
        <end position="269"/>
    </location>
    <ligand>
        <name>acetyl-CoA</name>
        <dbReference type="ChEBI" id="CHEBI:57288"/>
        <label>2</label>
    </ligand>
</feature>
<evidence type="ECO:0000313" key="7">
    <source>
        <dbReference type="EMBL" id="MBK0419952.1"/>
    </source>
</evidence>
<keyword evidence="2 4" id="KW-0677">Repeat</keyword>